<keyword evidence="1 2" id="KW-0103">Bromodomain</keyword>
<feature type="compositionally biased region" description="Basic and acidic residues" evidence="3">
    <location>
        <begin position="124"/>
        <end position="133"/>
    </location>
</feature>
<evidence type="ECO:0000256" key="2">
    <source>
        <dbReference type="PROSITE-ProRule" id="PRU00035"/>
    </source>
</evidence>
<feature type="domain" description="Bromo" evidence="4">
    <location>
        <begin position="25"/>
        <end position="87"/>
    </location>
</feature>
<dbReference type="InterPro" id="IPR052060">
    <property type="entry name" value="Bromo_WD_repeat"/>
</dbReference>
<keyword evidence="6" id="KW-1185">Reference proteome</keyword>
<dbReference type="InterPro" id="IPR001487">
    <property type="entry name" value="Bromodomain"/>
</dbReference>
<name>A0ABR0AFS1_9CRUS</name>
<evidence type="ECO:0000256" key="3">
    <source>
        <dbReference type="SAM" id="MobiDB-lite"/>
    </source>
</evidence>
<dbReference type="PANTHER" id="PTHR16266:SF17">
    <property type="entry name" value="BRWD3"/>
    <property type="match status" value="1"/>
</dbReference>
<evidence type="ECO:0000256" key="1">
    <source>
        <dbReference type="ARBA" id="ARBA00023117"/>
    </source>
</evidence>
<dbReference type="Proteomes" id="UP001234178">
    <property type="component" value="Unassembled WGS sequence"/>
</dbReference>
<evidence type="ECO:0000313" key="5">
    <source>
        <dbReference type="EMBL" id="KAK4023961.1"/>
    </source>
</evidence>
<dbReference type="PRINTS" id="PR00503">
    <property type="entry name" value="BROMODOMAIN"/>
</dbReference>
<dbReference type="InterPro" id="IPR036427">
    <property type="entry name" value="Bromodomain-like_sf"/>
</dbReference>
<organism evidence="5 6">
    <name type="scientific">Daphnia magna</name>
    <dbReference type="NCBI Taxonomy" id="35525"/>
    <lineage>
        <taxon>Eukaryota</taxon>
        <taxon>Metazoa</taxon>
        <taxon>Ecdysozoa</taxon>
        <taxon>Arthropoda</taxon>
        <taxon>Crustacea</taxon>
        <taxon>Branchiopoda</taxon>
        <taxon>Diplostraca</taxon>
        <taxon>Cladocera</taxon>
        <taxon>Anomopoda</taxon>
        <taxon>Daphniidae</taxon>
        <taxon>Daphnia</taxon>
    </lineage>
</organism>
<reference evidence="5 6" key="1">
    <citation type="journal article" date="2023" name="Nucleic Acids Res.">
        <title>The hologenome of Daphnia magna reveals possible DNA methylation and microbiome-mediated evolution of the host genome.</title>
        <authorList>
            <person name="Chaturvedi A."/>
            <person name="Li X."/>
            <person name="Dhandapani V."/>
            <person name="Marshall H."/>
            <person name="Kissane S."/>
            <person name="Cuenca-Cambronero M."/>
            <person name="Asole G."/>
            <person name="Calvet F."/>
            <person name="Ruiz-Romero M."/>
            <person name="Marangio P."/>
            <person name="Guigo R."/>
            <person name="Rago D."/>
            <person name="Mirbahai L."/>
            <person name="Eastwood N."/>
            <person name="Colbourne J.K."/>
            <person name="Zhou J."/>
            <person name="Mallon E."/>
            <person name="Orsini L."/>
        </authorList>
    </citation>
    <scope>NUCLEOTIDE SEQUENCE [LARGE SCALE GENOMIC DNA]</scope>
    <source>
        <strain evidence="5">LRV0_1</strain>
    </source>
</reference>
<dbReference type="SUPFAM" id="SSF47370">
    <property type="entry name" value="Bromodomain"/>
    <property type="match status" value="1"/>
</dbReference>
<gene>
    <name evidence="5" type="ORF">OUZ56_009353</name>
</gene>
<dbReference type="PANTHER" id="PTHR16266">
    <property type="entry name" value="WD REPEAT DOMAIN 9"/>
    <property type="match status" value="1"/>
</dbReference>
<dbReference type="SMART" id="SM00297">
    <property type="entry name" value="BROMO"/>
    <property type="match status" value="1"/>
</dbReference>
<comment type="caution">
    <text evidence="5">The sequence shown here is derived from an EMBL/GenBank/DDBJ whole genome shotgun (WGS) entry which is preliminary data.</text>
</comment>
<dbReference type="EMBL" id="JAOYFB010000037">
    <property type="protein sequence ID" value="KAK4023961.1"/>
    <property type="molecule type" value="Genomic_DNA"/>
</dbReference>
<evidence type="ECO:0000313" key="6">
    <source>
        <dbReference type="Proteomes" id="UP001234178"/>
    </source>
</evidence>
<sequence length="247" mass="28876">MTMWPRKRFVAGLHTWCPMYVAKQFLKPVNLEQYPNYASIVKYPMDLSTIQARLESHFYRRVSAVENDVSHIYINAFEYNLPKSDIVRNASVVSDLCLEIIRNKDSSDVKALYQQVLEKYRIQDEKEEDEPKPKKTKPTTFATTSDPCWKQQCKDPLEISKQQCKDPLEISKQQCKDPLEISKQPEDANLFIDLANNITRHSNKEQILELKADFEKDIHLLSEQLEQISANCSTLFEKLNKFNQLLE</sequence>
<dbReference type="Pfam" id="PF00439">
    <property type="entry name" value="Bromodomain"/>
    <property type="match status" value="1"/>
</dbReference>
<protein>
    <recommendedName>
        <fullName evidence="4">Bromo domain-containing protein</fullName>
    </recommendedName>
</protein>
<proteinExistence type="predicted"/>
<feature type="region of interest" description="Disordered" evidence="3">
    <location>
        <begin position="124"/>
        <end position="143"/>
    </location>
</feature>
<evidence type="ECO:0000259" key="4">
    <source>
        <dbReference type="PROSITE" id="PS50014"/>
    </source>
</evidence>
<dbReference type="Gene3D" id="1.20.920.10">
    <property type="entry name" value="Bromodomain-like"/>
    <property type="match status" value="1"/>
</dbReference>
<accession>A0ABR0AFS1</accession>
<dbReference type="PROSITE" id="PS50014">
    <property type="entry name" value="BROMODOMAIN_2"/>
    <property type="match status" value="1"/>
</dbReference>